<dbReference type="AlphaFoldDB" id="A0A0A8L7M6"/>
<accession>A0A0A8L7M6</accession>
<dbReference type="OrthoDB" id="271862at2759"/>
<keyword evidence="4" id="KW-1185">Reference proteome</keyword>
<gene>
    <name evidence="3" type="ORF">KLDO_g2417</name>
</gene>
<comment type="caution">
    <text evidence="3">The sequence shown here is derived from an EMBL/GenBank/DDBJ whole genome shotgun (WGS) entry which is preliminary data.</text>
</comment>
<dbReference type="InterPro" id="IPR004087">
    <property type="entry name" value="KH_dom"/>
</dbReference>
<dbReference type="Pfam" id="PF00013">
    <property type="entry name" value="KH_1"/>
    <property type="match status" value="1"/>
</dbReference>
<evidence type="ECO:0000256" key="1">
    <source>
        <dbReference type="PROSITE-ProRule" id="PRU00117"/>
    </source>
</evidence>
<dbReference type="InterPro" id="IPR004088">
    <property type="entry name" value="KH_dom_type_1"/>
</dbReference>
<feature type="domain" description="K Homology" evidence="2">
    <location>
        <begin position="530"/>
        <end position="601"/>
    </location>
</feature>
<keyword evidence="1" id="KW-0694">RNA-binding</keyword>
<protein>
    <submittedName>
        <fullName evidence="3">WGS project CCBQ000000000 data, contig 00223</fullName>
    </submittedName>
</protein>
<dbReference type="PROSITE" id="PS50084">
    <property type="entry name" value="KH_TYPE_1"/>
    <property type="match status" value="1"/>
</dbReference>
<dbReference type="Proteomes" id="UP000031516">
    <property type="component" value="Unassembled WGS sequence"/>
</dbReference>
<dbReference type="CDD" id="cd22453">
    <property type="entry name" value="KH-I_MUG60_like"/>
    <property type="match status" value="1"/>
</dbReference>
<dbReference type="GO" id="GO:0003723">
    <property type="term" value="F:RNA binding"/>
    <property type="evidence" value="ECO:0007669"/>
    <property type="project" value="UniProtKB-UniRule"/>
</dbReference>
<name>A0A0A8L7M6_9SACH</name>
<dbReference type="InterPro" id="IPR036612">
    <property type="entry name" value="KH_dom_type_1_sf"/>
</dbReference>
<dbReference type="SUPFAM" id="SSF54791">
    <property type="entry name" value="Eukaryotic type KH-domain (KH-domain type I)"/>
    <property type="match status" value="1"/>
</dbReference>
<dbReference type="SMART" id="SM00322">
    <property type="entry name" value="KH"/>
    <property type="match status" value="2"/>
</dbReference>
<dbReference type="Gene3D" id="3.30.1370.10">
    <property type="entry name" value="K Homology domain, type 1"/>
    <property type="match status" value="1"/>
</dbReference>
<dbReference type="EMBL" id="CCBQ010000036">
    <property type="protein sequence ID" value="CDO94137.1"/>
    <property type="molecule type" value="Genomic_DNA"/>
</dbReference>
<evidence type="ECO:0000313" key="3">
    <source>
        <dbReference type="EMBL" id="CDO94137.1"/>
    </source>
</evidence>
<organism evidence="3 4">
    <name type="scientific">Kluyveromyces dobzhanskii CBS 2104</name>
    <dbReference type="NCBI Taxonomy" id="1427455"/>
    <lineage>
        <taxon>Eukaryota</taxon>
        <taxon>Fungi</taxon>
        <taxon>Dikarya</taxon>
        <taxon>Ascomycota</taxon>
        <taxon>Saccharomycotina</taxon>
        <taxon>Saccharomycetes</taxon>
        <taxon>Saccharomycetales</taxon>
        <taxon>Saccharomycetaceae</taxon>
        <taxon>Kluyveromyces</taxon>
    </lineage>
</organism>
<evidence type="ECO:0000259" key="2">
    <source>
        <dbReference type="SMART" id="SM00322"/>
    </source>
</evidence>
<reference evidence="3 4" key="1">
    <citation type="submission" date="2014-03" db="EMBL/GenBank/DDBJ databases">
        <title>The genome of Kluyveromyces dobzhanskii.</title>
        <authorList>
            <person name="Nystedt B."/>
            <person name="Astrom S."/>
        </authorList>
    </citation>
    <scope>NUCLEOTIDE SEQUENCE [LARGE SCALE GENOMIC DNA]</scope>
    <source>
        <strain evidence="3 4">CBS 2104</strain>
    </source>
</reference>
<feature type="domain" description="K Homology" evidence="2">
    <location>
        <begin position="445"/>
        <end position="525"/>
    </location>
</feature>
<proteinExistence type="predicted"/>
<evidence type="ECO:0000313" key="4">
    <source>
        <dbReference type="Proteomes" id="UP000031516"/>
    </source>
</evidence>
<sequence length="709" mass="80174">MEPLDNFVPFTAFAFLRPDPKTCLFNSVSKWLTLQGKQCLYHVPPEFEIIETDQTSSNSISISCVLQTKDLEKVTTWDPLAFCQVDFPFSFEQSELTTLVEFLIEDWNERNFKAGIIALESVDRKGSRMNNGMILTIFGLKSKLAIMEIELKCTLGLRRQRHTEAIDLKAVSMLPLLAGQNRSNWSHLSRSFHTDVVESRLGFMGHGYSHKLYLQSDEKCSLLLAKQYLESKLNHIIDNSLHATAIPNVSPLKMAYLRTVFPSEALMDLMQKYPSYVNLTTGSVQLQSSSAALLDVVKKRFVRNVLAGISEVRFWLNDSNKTSEALSKISKLKHITSKNNVILSTDQFKNHITFVGSHESIKQTCLDTLAEFTSVIHNVRFTIELDTIYKDFISGKKNGKLMKIMEQRKCAISLENDPSGNMLVILQGEDVQRTRDSFLLLLQELPCERSFFIPEAYHRPVIGAGGSVIQTIMRKNNVFIQFSNSFQLPQEDWTITRYDNVIIRCPSKNSANIAAAKEQLLNLSEQYSQVQKTVYVKMSPTQYLYLIHSNSNLSFISEIEKVNSCYISFPQSLPSKEIHVTIKGNDTGPEKAANDVVSRFGREIEIIMSNAISETEFSAALMLPLNFYNVEYTHHGNLVGLAFSPSFSTAKLDKVLFLIESFLKNSGKKIISKREITHYTSVTPLYRVGKNVDVDTSNNSQASLVKGFP</sequence>